<dbReference type="Pfam" id="PF00226">
    <property type="entry name" value="DnaJ"/>
    <property type="match status" value="1"/>
</dbReference>
<feature type="compositionally biased region" description="Basic and acidic residues" evidence="1">
    <location>
        <begin position="95"/>
        <end position="105"/>
    </location>
</feature>
<keyword evidence="2" id="KW-0812">Transmembrane</keyword>
<name>A0ABS2S195_9PSEU</name>
<dbReference type="Gene3D" id="1.10.287.110">
    <property type="entry name" value="DnaJ domain"/>
    <property type="match status" value="1"/>
</dbReference>
<dbReference type="InterPro" id="IPR001623">
    <property type="entry name" value="DnaJ_domain"/>
</dbReference>
<evidence type="ECO:0000313" key="4">
    <source>
        <dbReference type="EMBL" id="MBM7809635.1"/>
    </source>
</evidence>
<reference evidence="4 5" key="1">
    <citation type="submission" date="2021-01" db="EMBL/GenBank/DDBJ databases">
        <title>Sequencing the genomes of 1000 actinobacteria strains.</title>
        <authorList>
            <person name="Klenk H.-P."/>
        </authorList>
    </citation>
    <scope>NUCLEOTIDE SEQUENCE [LARGE SCALE GENOMIC DNA]</scope>
    <source>
        <strain evidence="4 5">DSM 44581</strain>
    </source>
</reference>
<comment type="caution">
    <text evidence="4">The sequence shown here is derived from an EMBL/GenBank/DDBJ whole genome shotgun (WGS) entry which is preliminary data.</text>
</comment>
<evidence type="ECO:0000313" key="5">
    <source>
        <dbReference type="Proteomes" id="UP001195724"/>
    </source>
</evidence>
<feature type="compositionally biased region" description="Basic and acidic residues" evidence="1">
    <location>
        <begin position="69"/>
        <end position="78"/>
    </location>
</feature>
<dbReference type="InterPro" id="IPR050817">
    <property type="entry name" value="DjlA_DnaK_co-chaperone"/>
</dbReference>
<dbReference type="Proteomes" id="UP001195724">
    <property type="component" value="Unassembled WGS sequence"/>
</dbReference>
<evidence type="ECO:0000256" key="1">
    <source>
        <dbReference type="SAM" id="MobiDB-lite"/>
    </source>
</evidence>
<feature type="compositionally biased region" description="Pro residues" evidence="1">
    <location>
        <begin position="118"/>
        <end position="134"/>
    </location>
</feature>
<keyword evidence="2" id="KW-1133">Transmembrane helix</keyword>
<dbReference type="RefSeq" id="WP_307819453.1">
    <property type="nucleotide sequence ID" value="NZ_JAFBCL010000001.1"/>
</dbReference>
<proteinExistence type="predicted"/>
<organism evidence="4 5">
    <name type="scientific">Saccharothrix algeriensis</name>
    <dbReference type="NCBI Taxonomy" id="173560"/>
    <lineage>
        <taxon>Bacteria</taxon>
        <taxon>Bacillati</taxon>
        <taxon>Actinomycetota</taxon>
        <taxon>Actinomycetes</taxon>
        <taxon>Pseudonocardiales</taxon>
        <taxon>Pseudonocardiaceae</taxon>
        <taxon>Saccharothrix</taxon>
    </lineage>
</organism>
<dbReference type="PROSITE" id="PS50076">
    <property type="entry name" value="DNAJ_2"/>
    <property type="match status" value="1"/>
</dbReference>
<evidence type="ECO:0000259" key="3">
    <source>
        <dbReference type="PROSITE" id="PS50076"/>
    </source>
</evidence>
<feature type="domain" description="J" evidence="3">
    <location>
        <begin position="13"/>
        <end position="75"/>
    </location>
</feature>
<protein>
    <recommendedName>
        <fullName evidence="3">J domain-containing protein</fullName>
    </recommendedName>
</protein>
<gene>
    <name evidence="4" type="ORF">JOE68_000500</name>
</gene>
<dbReference type="SUPFAM" id="SSF46565">
    <property type="entry name" value="Chaperone J-domain"/>
    <property type="match status" value="1"/>
</dbReference>
<dbReference type="InterPro" id="IPR036869">
    <property type="entry name" value="J_dom_sf"/>
</dbReference>
<evidence type="ECO:0000256" key="2">
    <source>
        <dbReference type="SAM" id="Phobius"/>
    </source>
</evidence>
<dbReference type="CDD" id="cd06257">
    <property type="entry name" value="DnaJ"/>
    <property type="match status" value="1"/>
</dbReference>
<keyword evidence="2" id="KW-0472">Membrane</keyword>
<dbReference type="PANTHER" id="PTHR24074">
    <property type="entry name" value="CO-CHAPERONE PROTEIN DJLA"/>
    <property type="match status" value="1"/>
</dbReference>
<sequence>MSAPSPRDLDGRDPYELLGVAPTATRAEIVAAHRRRVRLVHPDRPGGDEYETKLLHVAKAVLLDPSRRAEVDAARARPADGPPGEREEDPAGSDPAHEGHAHPESVWESEEVTTGVGPPTPPPPPHTTAYWPPPPPPYATPPHVTPPHVSPPYATPPYATPSYVTPPYVAPPHATPSYVAPPYVMPSYAAPLYDHEGQQWEYAADRARPSVSALPIVALVLSTACFCAPLGLVLGLAGLSSRKGRNDRPIAVAAIGLGAVWTVLLVFWLLGAATRTVP</sequence>
<dbReference type="SMART" id="SM00271">
    <property type="entry name" value="DnaJ"/>
    <property type="match status" value="1"/>
</dbReference>
<accession>A0ABS2S195</accession>
<dbReference type="EMBL" id="JAFBCL010000001">
    <property type="protein sequence ID" value="MBM7809635.1"/>
    <property type="molecule type" value="Genomic_DNA"/>
</dbReference>
<keyword evidence="5" id="KW-1185">Reference proteome</keyword>
<feature type="region of interest" description="Disordered" evidence="1">
    <location>
        <begin position="69"/>
        <end position="134"/>
    </location>
</feature>
<feature type="transmembrane region" description="Helical" evidence="2">
    <location>
        <begin position="216"/>
        <end position="238"/>
    </location>
</feature>
<feature type="transmembrane region" description="Helical" evidence="2">
    <location>
        <begin position="250"/>
        <end position="270"/>
    </location>
</feature>